<evidence type="ECO:0000313" key="1">
    <source>
        <dbReference type="EMBL" id="KAJ9591109.1"/>
    </source>
</evidence>
<feature type="non-terminal residue" evidence="1">
    <location>
        <position position="1"/>
    </location>
</feature>
<accession>A0AAD8A226</accession>
<comment type="caution">
    <text evidence="1">The sequence shown here is derived from an EMBL/GenBank/DDBJ whole genome shotgun (WGS) entry which is preliminary data.</text>
</comment>
<name>A0AAD8A226_DIPPU</name>
<keyword evidence="2" id="KW-1185">Reference proteome</keyword>
<dbReference type="Proteomes" id="UP001233999">
    <property type="component" value="Unassembled WGS sequence"/>
</dbReference>
<dbReference type="EMBL" id="JASPKZ010003886">
    <property type="protein sequence ID" value="KAJ9591109.1"/>
    <property type="molecule type" value="Genomic_DNA"/>
</dbReference>
<protein>
    <submittedName>
        <fullName evidence="1">Uncharacterized protein</fullName>
    </submittedName>
</protein>
<reference evidence="1" key="2">
    <citation type="submission" date="2023-05" db="EMBL/GenBank/DDBJ databases">
        <authorList>
            <person name="Fouks B."/>
        </authorList>
    </citation>
    <scope>NUCLEOTIDE SEQUENCE</scope>
    <source>
        <strain evidence="1">Stay&amp;Tobe</strain>
        <tissue evidence="1">Testes</tissue>
    </source>
</reference>
<evidence type="ECO:0000313" key="2">
    <source>
        <dbReference type="Proteomes" id="UP001233999"/>
    </source>
</evidence>
<organism evidence="1 2">
    <name type="scientific">Diploptera punctata</name>
    <name type="common">Pacific beetle cockroach</name>
    <dbReference type="NCBI Taxonomy" id="6984"/>
    <lineage>
        <taxon>Eukaryota</taxon>
        <taxon>Metazoa</taxon>
        <taxon>Ecdysozoa</taxon>
        <taxon>Arthropoda</taxon>
        <taxon>Hexapoda</taxon>
        <taxon>Insecta</taxon>
        <taxon>Pterygota</taxon>
        <taxon>Neoptera</taxon>
        <taxon>Polyneoptera</taxon>
        <taxon>Dictyoptera</taxon>
        <taxon>Blattodea</taxon>
        <taxon>Blaberoidea</taxon>
        <taxon>Blaberidae</taxon>
        <taxon>Diplopterinae</taxon>
        <taxon>Diploptera</taxon>
    </lineage>
</organism>
<sequence length="142" mass="16543">LTLFILQQPFTSLKQCSPCYSYWRALNDYVTGHPTDDNRGPFLINFFILHVNVMRNLRVEICFYVVTDGHFEFPYKRLTNLIRRTPNSITVTYVIIDGEPVLSIEPRCGNFLSRALVLYIGTITRIKGYLFNYDLILILPCI</sequence>
<proteinExistence type="predicted"/>
<dbReference type="AlphaFoldDB" id="A0AAD8A226"/>
<gene>
    <name evidence="1" type="ORF">L9F63_002330</name>
</gene>
<feature type="non-terminal residue" evidence="1">
    <location>
        <position position="142"/>
    </location>
</feature>
<reference evidence="1" key="1">
    <citation type="journal article" date="2023" name="IScience">
        <title>Live-bearing cockroach genome reveals convergent evolutionary mechanisms linked to viviparity in insects and beyond.</title>
        <authorList>
            <person name="Fouks B."/>
            <person name="Harrison M.C."/>
            <person name="Mikhailova A.A."/>
            <person name="Marchal E."/>
            <person name="English S."/>
            <person name="Carruthers M."/>
            <person name="Jennings E.C."/>
            <person name="Chiamaka E.L."/>
            <person name="Frigard R.A."/>
            <person name="Pippel M."/>
            <person name="Attardo G.M."/>
            <person name="Benoit J.B."/>
            <person name="Bornberg-Bauer E."/>
            <person name="Tobe S.S."/>
        </authorList>
    </citation>
    <scope>NUCLEOTIDE SEQUENCE</scope>
    <source>
        <strain evidence="1">Stay&amp;Tobe</strain>
    </source>
</reference>